<dbReference type="InterPro" id="IPR005550">
    <property type="entry name" value="Kinetochore_Ndc80"/>
</dbReference>
<protein>
    <recommendedName>
        <fullName evidence="10">Kinetochore protein NDC80</fullName>
    </recommendedName>
</protein>
<dbReference type="Pfam" id="PF24487">
    <property type="entry name" value="NDC80_loop"/>
    <property type="match status" value="1"/>
</dbReference>
<comment type="function">
    <text evidence="10">Acts as a component of the essential kinetochore-associated NDC80 complex, which is required for chromosome segregation and spindle checkpoint activity.</text>
</comment>
<evidence type="ECO:0000259" key="13">
    <source>
        <dbReference type="Pfam" id="PF03801"/>
    </source>
</evidence>
<reference evidence="16 17" key="1">
    <citation type="submission" date="2024-04" db="EMBL/GenBank/DDBJ databases">
        <authorList>
            <consortium name="Genoscope - CEA"/>
            <person name="William W."/>
        </authorList>
    </citation>
    <scope>NUCLEOTIDE SEQUENCE [LARGE SCALE GENOMIC DNA]</scope>
</reference>
<evidence type="ECO:0000256" key="5">
    <source>
        <dbReference type="ARBA" id="ARBA00022838"/>
    </source>
</evidence>
<dbReference type="InterPro" id="IPR055260">
    <property type="entry name" value="Ndc80_CH"/>
</dbReference>
<feature type="region of interest" description="Disordered" evidence="12">
    <location>
        <begin position="1"/>
        <end position="59"/>
    </location>
</feature>
<evidence type="ECO:0000256" key="11">
    <source>
        <dbReference type="SAM" id="Coils"/>
    </source>
</evidence>
<dbReference type="FunFam" id="1.10.418.30:FF:000002">
    <property type="entry name" value="NDC80, kinetochore complex component"/>
    <property type="match status" value="1"/>
</dbReference>
<keyword evidence="8 10" id="KW-0131">Cell cycle</keyword>
<evidence type="ECO:0000256" key="2">
    <source>
        <dbReference type="ARBA" id="ARBA00022454"/>
    </source>
</evidence>
<evidence type="ECO:0000256" key="6">
    <source>
        <dbReference type="ARBA" id="ARBA00023054"/>
    </source>
</evidence>
<dbReference type="GO" id="GO:0031262">
    <property type="term" value="C:Ndc80 complex"/>
    <property type="evidence" value="ECO:0007669"/>
    <property type="project" value="UniProtKB-UniRule"/>
</dbReference>
<comment type="subcellular location">
    <subcellularLocation>
        <location evidence="10">Chromosome</location>
        <location evidence="10">Centromere</location>
        <location evidence="10">Kinetochore</location>
    </subcellularLocation>
    <subcellularLocation>
        <location evidence="10">Nucleus</location>
    </subcellularLocation>
</comment>
<dbReference type="AlphaFoldDB" id="A0AAV2ITE8"/>
<sequence length="634" mass="73352">MRKSSISGVPLRVRNENTGYHRNPSRERSSSIGRSSFGAGPSKMPVASQRNSTASSQFSFLPKIGRPSSGIGVRGRTDVPKDPRPITDKKYQNQLIKQLLEFLVQNQYPHPISLKILGSPSGKDFFKIFEFIFSKICHGYKQVPKMEEEVPRLLKQLGYPFSFSKTHLLSVGSPHTWPNFLAALVWMIDLIQLSKYIDQHGGIDTFIFKPTGEEFDGISEEKILFDYCEKTYEAFLHGADTYEEQDKALREILMAKYQVEDIQNLRAENARLEEELKLTRQTDVEIENLKQAIEVTKHDKKLLQDYTDKMQHYRKAQESEVAKKQEELEMLRLNIKAETEKLAYMQEIYKKQDLSPTDVERLKAEQEGLKKQVETLEKQIASIDSDNWETQLDQAKYVEKVEREAAEYNRLAISLKLVPETAELANGKDFRLSSGVSSDPVSHFENTVKPMLTLMKKTGQDAVRAKDKIKFQLQYENEQFLEELSDINDKVSKMENELKCIEAEIDSMKQNFQTDKKSLSDDIVSLQESIVHLEALHKQGEKERMRLHEEYKSRCLILNSKRKEVNDGCAELEEKWEQITKEAEEYKKVLTKCLDDFVSRLQAANTFMDDRLLQAEAQRKEWEELLNSSEDDDL</sequence>
<evidence type="ECO:0000259" key="14">
    <source>
        <dbReference type="Pfam" id="PF18077"/>
    </source>
</evidence>
<organism evidence="16 17">
    <name type="scientific">Lymnaea stagnalis</name>
    <name type="common">Great pond snail</name>
    <name type="synonym">Helix stagnalis</name>
    <dbReference type="NCBI Taxonomy" id="6523"/>
    <lineage>
        <taxon>Eukaryota</taxon>
        <taxon>Metazoa</taxon>
        <taxon>Spiralia</taxon>
        <taxon>Lophotrochozoa</taxon>
        <taxon>Mollusca</taxon>
        <taxon>Gastropoda</taxon>
        <taxon>Heterobranchia</taxon>
        <taxon>Euthyneura</taxon>
        <taxon>Panpulmonata</taxon>
        <taxon>Hygrophila</taxon>
        <taxon>Lymnaeoidea</taxon>
        <taxon>Lymnaeidae</taxon>
        <taxon>Lymnaea</taxon>
    </lineage>
</organism>
<feature type="coiled-coil region" evidence="11">
    <location>
        <begin position="314"/>
        <end position="386"/>
    </location>
</feature>
<dbReference type="GO" id="GO:0005815">
    <property type="term" value="C:microtubule organizing center"/>
    <property type="evidence" value="ECO:0007669"/>
    <property type="project" value="UniProtKB-ARBA"/>
</dbReference>
<keyword evidence="4 10" id="KW-0498">Mitosis</keyword>
<feature type="domain" description="Kinetochore protein NDC80 loop region" evidence="15">
    <location>
        <begin position="371"/>
        <end position="601"/>
    </location>
</feature>
<feature type="coiled-coil region" evidence="11">
    <location>
        <begin position="255"/>
        <end position="282"/>
    </location>
</feature>
<evidence type="ECO:0000256" key="7">
    <source>
        <dbReference type="ARBA" id="ARBA00023242"/>
    </source>
</evidence>
<feature type="domain" description="DUF5595" evidence="14">
    <location>
        <begin position="213"/>
        <end position="277"/>
    </location>
</feature>
<dbReference type="Gene3D" id="1.10.418.30">
    <property type="entry name" value="Ncd80 complex, Ncd80 subunit"/>
    <property type="match status" value="1"/>
</dbReference>
<dbReference type="Pfam" id="PF18077">
    <property type="entry name" value="DUF5595"/>
    <property type="match status" value="1"/>
</dbReference>
<dbReference type="GO" id="GO:0005634">
    <property type="term" value="C:nucleus"/>
    <property type="evidence" value="ECO:0007669"/>
    <property type="project" value="UniProtKB-SubCell"/>
</dbReference>
<evidence type="ECO:0000256" key="10">
    <source>
        <dbReference type="RuleBase" id="RU368072"/>
    </source>
</evidence>
<feature type="coiled-coil region" evidence="11">
    <location>
        <begin position="569"/>
        <end position="632"/>
    </location>
</feature>
<evidence type="ECO:0000256" key="1">
    <source>
        <dbReference type="ARBA" id="ARBA00007050"/>
    </source>
</evidence>
<feature type="coiled-coil region" evidence="11">
    <location>
        <begin position="477"/>
        <end position="511"/>
    </location>
</feature>
<dbReference type="PANTHER" id="PTHR10643">
    <property type="entry name" value="KINETOCHORE PROTEIN NDC80"/>
    <property type="match status" value="1"/>
</dbReference>
<dbReference type="GO" id="GO:0051301">
    <property type="term" value="P:cell division"/>
    <property type="evidence" value="ECO:0007669"/>
    <property type="project" value="UniProtKB-UniRule"/>
</dbReference>
<comment type="caution">
    <text evidence="16">The sequence shown here is derived from an EMBL/GenBank/DDBJ whole genome shotgun (WGS) entry which is preliminary data.</text>
</comment>
<evidence type="ECO:0000313" key="16">
    <source>
        <dbReference type="EMBL" id="CAL1548239.1"/>
    </source>
</evidence>
<evidence type="ECO:0000256" key="8">
    <source>
        <dbReference type="ARBA" id="ARBA00023306"/>
    </source>
</evidence>
<dbReference type="Proteomes" id="UP001497497">
    <property type="component" value="Unassembled WGS sequence"/>
</dbReference>
<keyword evidence="2 10" id="KW-0158">Chromosome</keyword>
<keyword evidence="6 11" id="KW-0175">Coiled coil</keyword>
<keyword evidence="3 10" id="KW-0132">Cell division</keyword>
<proteinExistence type="inferred from homology"/>
<dbReference type="InterPro" id="IPR040967">
    <property type="entry name" value="DUF5595"/>
</dbReference>
<feature type="domain" description="Kinetochore protein Ndc80 CH" evidence="13">
    <location>
        <begin position="76"/>
        <end position="194"/>
    </location>
</feature>
<dbReference type="GO" id="GO:0005737">
    <property type="term" value="C:cytoplasm"/>
    <property type="evidence" value="ECO:0007669"/>
    <property type="project" value="UniProtKB-ARBA"/>
</dbReference>
<evidence type="ECO:0000256" key="9">
    <source>
        <dbReference type="ARBA" id="ARBA00023328"/>
    </source>
</evidence>
<dbReference type="InterPro" id="IPR057091">
    <property type="entry name" value="NDC80_loop"/>
</dbReference>
<dbReference type="InterPro" id="IPR038273">
    <property type="entry name" value="Ndc80_sf"/>
</dbReference>
<accession>A0AAV2ITE8</accession>
<dbReference type="Pfam" id="PF03801">
    <property type="entry name" value="Ndc80_HEC"/>
    <property type="match status" value="1"/>
</dbReference>
<keyword evidence="7 10" id="KW-0539">Nucleus</keyword>
<evidence type="ECO:0000259" key="15">
    <source>
        <dbReference type="Pfam" id="PF24487"/>
    </source>
</evidence>
<dbReference type="PANTHER" id="PTHR10643:SF2">
    <property type="entry name" value="KINETOCHORE PROTEIN NDC80 HOMOLOG"/>
    <property type="match status" value="1"/>
</dbReference>
<keyword evidence="9 10" id="KW-0137">Centromere</keyword>
<evidence type="ECO:0000256" key="3">
    <source>
        <dbReference type="ARBA" id="ARBA00022618"/>
    </source>
</evidence>
<comment type="subunit">
    <text evidence="10">Component of the NDC80 complex.</text>
</comment>
<gene>
    <name evidence="16" type="ORF">GSLYS_00021556001</name>
</gene>
<keyword evidence="5 10" id="KW-0995">Kinetochore</keyword>
<keyword evidence="17" id="KW-1185">Reference proteome</keyword>
<dbReference type="GO" id="GO:0000226">
    <property type="term" value="P:microtubule cytoskeleton organization"/>
    <property type="evidence" value="ECO:0007669"/>
    <property type="project" value="UniProtKB-ARBA"/>
</dbReference>
<feature type="compositionally biased region" description="Polar residues" evidence="12">
    <location>
        <begin position="48"/>
        <end position="59"/>
    </location>
</feature>
<name>A0AAV2ITE8_LYMST</name>
<dbReference type="GO" id="GO:0051315">
    <property type="term" value="P:attachment of mitotic spindle microtubules to kinetochore"/>
    <property type="evidence" value="ECO:0007669"/>
    <property type="project" value="UniProtKB-UniRule"/>
</dbReference>
<evidence type="ECO:0000256" key="4">
    <source>
        <dbReference type="ARBA" id="ARBA00022776"/>
    </source>
</evidence>
<dbReference type="EMBL" id="CAXITT010001232">
    <property type="protein sequence ID" value="CAL1548239.1"/>
    <property type="molecule type" value="Genomic_DNA"/>
</dbReference>
<evidence type="ECO:0000313" key="17">
    <source>
        <dbReference type="Proteomes" id="UP001497497"/>
    </source>
</evidence>
<comment type="similarity">
    <text evidence="1 10">Belongs to the NDC80/HEC1 family.</text>
</comment>
<evidence type="ECO:0000256" key="12">
    <source>
        <dbReference type="SAM" id="MobiDB-lite"/>
    </source>
</evidence>